<feature type="chain" id="PRO_5015936123" evidence="1">
    <location>
        <begin position="22"/>
        <end position="155"/>
    </location>
</feature>
<dbReference type="Proteomes" id="UP000249464">
    <property type="component" value="Unassembled WGS sequence"/>
</dbReference>
<sequence>MVRFYLLGLVAVALALQASSARKTFDEKCRSKADRAEITPVRAGGRLMLPLPVPCCIRADCHDLVLPSQDYPLLCVVRANRSHDIIYYGQCLCGGQAWWDTYDRCLKDVKNPKWTTYIDNDKKRRCNQCSQEFKDSSGFGEPFLTLSGTTSQRFV</sequence>
<proteinExistence type="predicted"/>
<evidence type="ECO:0000256" key="1">
    <source>
        <dbReference type="SAM" id="SignalP"/>
    </source>
</evidence>
<evidence type="ECO:0000313" key="2">
    <source>
        <dbReference type="EMBL" id="SGZ27686.1"/>
    </source>
</evidence>
<reference evidence="2 3" key="1">
    <citation type="submission" date="2016-11" db="EMBL/GenBank/DDBJ databases">
        <authorList>
            <person name="Jaros S."/>
            <person name="Januszkiewicz K."/>
            <person name="Wedrychowicz H."/>
        </authorList>
    </citation>
    <scope>NUCLEOTIDE SEQUENCE [LARGE SCALE GENOMIC DNA]</scope>
</reference>
<keyword evidence="3" id="KW-1185">Reference proteome</keyword>
<protein>
    <submittedName>
        <fullName evidence="2">BQ5605_C026g10163 protein</fullName>
    </submittedName>
</protein>
<evidence type="ECO:0000313" key="3">
    <source>
        <dbReference type="Proteomes" id="UP000249464"/>
    </source>
</evidence>
<accession>A0A2X0PLZ9</accession>
<dbReference type="AlphaFoldDB" id="A0A2X0PLZ9"/>
<name>A0A2X0PLZ9_9BASI</name>
<feature type="signal peptide" evidence="1">
    <location>
        <begin position="1"/>
        <end position="21"/>
    </location>
</feature>
<gene>
    <name evidence="2" type="primary">BQ5605_C026g10163</name>
    <name evidence="2" type="ORF">BQ5605_C026G10163</name>
</gene>
<organism evidence="2 3">
    <name type="scientific">Microbotryum silenes-dioicae</name>
    <dbReference type="NCBI Taxonomy" id="796604"/>
    <lineage>
        <taxon>Eukaryota</taxon>
        <taxon>Fungi</taxon>
        <taxon>Dikarya</taxon>
        <taxon>Basidiomycota</taxon>
        <taxon>Pucciniomycotina</taxon>
        <taxon>Microbotryomycetes</taxon>
        <taxon>Microbotryales</taxon>
        <taxon>Microbotryaceae</taxon>
        <taxon>Microbotryum</taxon>
    </lineage>
</organism>
<keyword evidence="1" id="KW-0732">Signal</keyword>
<dbReference type="EMBL" id="FQNC01000088">
    <property type="protein sequence ID" value="SGZ27686.1"/>
    <property type="molecule type" value="Genomic_DNA"/>
</dbReference>